<organism evidence="2">
    <name type="scientific">marine metagenome</name>
    <dbReference type="NCBI Taxonomy" id="408172"/>
    <lineage>
        <taxon>unclassified sequences</taxon>
        <taxon>metagenomes</taxon>
        <taxon>ecological metagenomes</taxon>
    </lineage>
</organism>
<evidence type="ECO:0000313" key="2">
    <source>
        <dbReference type="EMBL" id="SVA89251.1"/>
    </source>
</evidence>
<sequence>LGCLIILLLSSCASTPRTIEISANPVEKPQLSLPSADVLHLREVKWVIVTEENIEEVFAELARTGRPIVLFGLTDKGYSNLGLNFSDIRAYIEQQKAIIAAYEGYYKSAEEALENANSQADSVNKKVDKHNKQPKESFLDKLITPFKK</sequence>
<feature type="coiled-coil region" evidence="1">
    <location>
        <begin position="99"/>
        <end position="133"/>
    </location>
</feature>
<dbReference type="EMBL" id="UINC01021524">
    <property type="protein sequence ID" value="SVA89251.1"/>
    <property type="molecule type" value="Genomic_DNA"/>
</dbReference>
<keyword evidence="1" id="KW-0175">Coiled coil</keyword>
<accession>A0A381ZJW0</accession>
<proteinExistence type="predicted"/>
<dbReference type="AlphaFoldDB" id="A0A381ZJW0"/>
<evidence type="ECO:0000256" key="1">
    <source>
        <dbReference type="SAM" id="Coils"/>
    </source>
</evidence>
<reference evidence="2" key="1">
    <citation type="submission" date="2018-05" db="EMBL/GenBank/DDBJ databases">
        <authorList>
            <person name="Lanie J.A."/>
            <person name="Ng W.-L."/>
            <person name="Kazmierczak K.M."/>
            <person name="Andrzejewski T.M."/>
            <person name="Davidsen T.M."/>
            <person name="Wayne K.J."/>
            <person name="Tettelin H."/>
            <person name="Glass J.I."/>
            <person name="Rusch D."/>
            <person name="Podicherti R."/>
            <person name="Tsui H.-C.T."/>
            <person name="Winkler M.E."/>
        </authorList>
    </citation>
    <scope>NUCLEOTIDE SEQUENCE</scope>
</reference>
<gene>
    <name evidence="2" type="ORF">METZ01_LOCUS142105</name>
</gene>
<protein>
    <submittedName>
        <fullName evidence="2">Uncharacterized protein</fullName>
    </submittedName>
</protein>
<name>A0A381ZJW0_9ZZZZ</name>
<feature type="non-terminal residue" evidence="2">
    <location>
        <position position="1"/>
    </location>
</feature>